<organism evidence="3 4">
    <name type="scientific">Letharia columbiana</name>
    <dbReference type="NCBI Taxonomy" id="112416"/>
    <lineage>
        <taxon>Eukaryota</taxon>
        <taxon>Fungi</taxon>
        <taxon>Dikarya</taxon>
        <taxon>Ascomycota</taxon>
        <taxon>Pezizomycotina</taxon>
        <taxon>Lecanoromycetes</taxon>
        <taxon>OSLEUM clade</taxon>
        <taxon>Lecanoromycetidae</taxon>
        <taxon>Lecanorales</taxon>
        <taxon>Lecanorineae</taxon>
        <taxon>Parmeliaceae</taxon>
        <taxon>Letharia</taxon>
    </lineage>
</organism>
<evidence type="ECO:0000259" key="2">
    <source>
        <dbReference type="PROSITE" id="PS52004"/>
    </source>
</evidence>
<feature type="compositionally biased region" description="Polar residues" evidence="1">
    <location>
        <begin position="207"/>
        <end position="218"/>
    </location>
</feature>
<protein>
    <recommendedName>
        <fullName evidence="2">Ketosynthase family 3 (KS3) domain-containing protein</fullName>
    </recommendedName>
</protein>
<proteinExistence type="predicted"/>
<dbReference type="Pfam" id="PF02801">
    <property type="entry name" value="Ketoacyl-synt_C"/>
    <property type="match status" value="1"/>
</dbReference>
<evidence type="ECO:0000313" key="3">
    <source>
        <dbReference type="EMBL" id="KAF6241140.1"/>
    </source>
</evidence>
<reference evidence="3 4" key="1">
    <citation type="journal article" date="2020" name="Genomics">
        <title>Complete, high-quality genomes from long-read metagenomic sequencing of two wolf lichen thalli reveals enigmatic genome architecture.</title>
        <authorList>
            <person name="McKenzie S.K."/>
            <person name="Walston R.F."/>
            <person name="Allen J.L."/>
        </authorList>
    </citation>
    <scope>NUCLEOTIDE SEQUENCE [LARGE SCALE GENOMIC DNA]</scope>
    <source>
        <strain evidence="3">WasteWater2</strain>
    </source>
</reference>
<dbReference type="OrthoDB" id="329835at2759"/>
<dbReference type="RefSeq" id="XP_037170388.1">
    <property type="nucleotide sequence ID" value="XM_037302881.1"/>
</dbReference>
<dbReference type="Gene3D" id="3.40.47.10">
    <property type="match status" value="1"/>
</dbReference>
<dbReference type="GeneID" id="59282612"/>
<dbReference type="AlphaFoldDB" id="A0A8H6G5W6"/>
<evidence type="ECO:0000313" key="4">
    <source>
        <dbReference type="Proteomes" id="UP000578531"/>
    </source>
</evidence>
<feature type="region of interest" description="Disordered" evidence="1">
    <location>
        <begin position="1"/>
        <end position="26"/>
    </location>
</feature>
<keyword evidence="4" id="KW-1185">Reference proteome</keyword>
<sequence length="231" mass="24790">METPSAAIRSTGSNQDGRTPGITQPNRDAQEVLINETYAKAGLDMQTTRYVEAHGTGTAIGDPIEASAIGLAFRKYPSAEEPMYIGAMKSNIGHLEGASGVAGVIKAILILETGVIPPNVNIEHLNPDIDADYLRLKFPVHSTPWPCRGLRRASISSFGFGGSNSHAINDDAYSYLRLSNLAGNHWTVRGPPTLEYLEQGPEPSKLLSLSGNLSQQPVNGEGEAMRPRLLI</sequence>
<dbReference type="SUPFAM" id="SSF53901">
    <property type="entry name" value="Thiolase-like"/>
    <property type="match status" value="1"/>
</dbReference>
<dbReference type="InterPro" id="IPR020841">
    <property type="entry name" value="PKS_Beta-ketoAc_synthase_dom"/>
</dbReference>
<feature type="domain" description="Ketosynthase family 3 (KS3)" evidence="2">
    <location>
        <begin position="1"/>
        <end position="171"/>
    </location>
</feature>
<dbReference type="GO" id="GO:0044550">
    <property type="term" value="P:secondary metabolite biosynthetic process"/>
    <property type="evidence" value="ECO:0007669"/>
    <property type="project" value="TreeGrafter"/>
</dbReference>
<dbReference type="Proteomes" id="UP000578531">
    <property type="component" value="Unassembled WGS sequence"/>
</dbReference>
<evidence type="ECO:0000256" key="1">
    <source>
        <dbReference type="SAM" id="MobiDB-lite"/>
    </source>
</evidence>
<name>A0A8H6G5W6_9LECA</name>
<gene>
    <name evidence="3" type="ORF">HO173_000934</name>
</gene>
<dbReference type="InterPro" id="IPR050091">
    <property type="entry name" value="PKS_NRPS_Biosynth_Enz"/>
</dbReference>
<dbReference type="GO" id="GO:0006633">
    <property type="term" value="P:fatty acid biosynthetic process"/>
    <property type="evidence" value="ECO:0007669"/>
    <property type="project" value="TreeGrafter"/>
</dbReference>
<dbReference type="EMBL" id="JACCJC010000002">
    <property type="protein sequence ID" value="KAF6241140.1"/>
    <property type="molecule type" value="Genomic_DNA"/>
</dbReference>
<dbReference type="PANTHER" id="PTHR43775:SF29">
    <property type="entry name" value="ASPERFURANONE POLYKETIDE SYNTHASE AFOG-RELATED"/>
    <property type="match status" value="1"/>
</dbReference>
<dbReference type="InterPro" id="IPR014031">
    <property type="entry name" value="Ketoacyl_synth_C"/>
</dbReference>
<dbReference type="InterPro" id="IPR016039">
    <property type="entry name" value="Thiolase-like"/>
</dbReference>
<feature type="region of interest" description="Disordered" evidence="1">
    <location>
        <begin position="206"/>
        <end position="231"/>
    </location>
</feature>
<feature type="compositionally biased region" description="Polar residues" evidence="1">
    <location>
        <begin position="8"/>
        <end position="26"/>
    </location>
</feature>
<dbReference type="PROSITE" id="PS52004">
    <property type="entry name" value="KS3_2"/>
    <property type="match status" value="1"/>
</dbReference>
<comment type="caution">
    <text evidence="3">The sequence shown here is derived from an EMBL/GenBank/DDBJ whole genome shotgun (WGS) entry which is preliminary data.</text>
</comment>
<accession>A0A8H6G5W6</accession>
<dbReference type="GO" id="GO:0004312">
    <property type="term" value="F:fatty acid synthase activity"/>
    <property type="evidence" value="ECO:0007669"/>
    <property type="project" value="TreeGrafter"/>
</dbReference>
<dbReference type="CDD" id="cd00833">
    <property type="entry name" value="PKS"/>
    <property type="match status" value="1"/>
</dbReference>
<dbReference type="SMART" id="SM00825">
    <property type="entry name" value="PKS_KS"/>
    <property type="match status" value="1"/>
</dbReference>
<dbReference type="PANTHER" id="PTHR43775">
    <property type="entry name" value="FATTY ACID SYNTHASE"/>
    <property type="match status" value="1"/>
</dbReference>